<gene>
    <name evidence="1" type="ORF">FCULG_00012829</name>
</gene>
<dbReference type="Proteomes" id="UP000241587">
    <property type="component" value="Unassembled WGS sequence"/>
</dbReference>
<dbReference type="AlphaFoldDB" id="A0A2T4GIT4"/>
<feature type="non-terminal residue" evidence="1">
    <location>
        <position position="1"/>
    </location>
</feature>
<proteinExistence type="predicted"/>
<reference evidence="1 2" key="1">
    <citation type="submission" date="2018-02" db="EMBL/GenBank/DDBJ databases">
        <title>Fusarium culmorum secondary metabolites in fungal-bacterial-plant interactions.</title>
        <authorList>
            <person name="Schmidt R."/>
        </authorList>
    </citation>
    <scope>NUCLEOTIDE SEQUENCE [LARGE SCALE GENOMIC DNA]</scope>
    <source>
        <strain evidence="1 2">PV</strain>
    </source>
</reference>
<name>A0A2T4GIT4_FUSCU</name>
<dbReference type="EMBL" id="PVEM01000014">
    <property type="protein sequence ID" value="PTD03498.1"/>
    <property type="molecule type" value="Genomic_DNA"/>
</dbReference>
<sequence>SPNSRWENLEQYIPASEDEWRKAREQHRFTTPDDISIWISNLILDQSLPENLRRFINVAIFCIEKEKDEDQAHCNYEARAGTKCAGRSVRNYAVLIRGVISLMDQVFPSLRHRAFEAVLLYIPLDLVSLSYYKKEPERFKSCFRQIEIIPEEHASQALYLPFIIASRYPEYKYETICKALGTTTLDKSEYLKFVSVRKNSKPMPYILLLHNESHATNNLYDPIRDIWTKKDGNDPVTTEQGASVGVFDIDQNGYKPAASME</sequence>
<evidence type="ECO:0000313" key="1">
    <source>
        <dbReference type="EMBL" id="PTD03498.1"/>
    </source>
</evidence>
<evidence type="ECO:0000313" key="2">
    <source>
        <dbReference type="Proteomes" id="UP000241587"/>
    </source>
</evidence>
<comment type="caution">
    <text evidence="1">The sequence shown here is derived from an EMBL/GenBank/DDBJ whole genome shotgun (WGS) entry which is preliminary data.</text>
</comment>
<protein>
    <submittedName>
        <fullName evidence="1">Uncharacterized protein</fullName>
    </submittedName>
</protein>
<keyword evidence="2" id="KW-1185">Reference proteome</keyword>
<accession>A0A2T4GIT4</accession>
<dbReference type="OrthoDB" id="5088056at2759"/>
<organism evidence="1 2">
    <name type="scientific">Fusarium culmorum</name>
    <dbReference type="NCBI Taxonomy" id="5516"/>
    <lineage>
        <taxon>Eukaryota</taxon>
        <taxon>Fungi</taxon>
        <taxon>Dikarya</taxon>
        <taxon>Ascomycota</taxon>
        <taxon>Pezizomycotina</taxon>
        <taxon>Sordariomycetes</taxon>
        <taxon>Hypocreomycetidae</taxon>
        <taxon>Hypocreales</taxon>
        <taxon>Nectriaceae</taxon>
        <taxon>Fusarium</taxon>
    </lineage>
</organism>